<comment type="caution">
    <text evidence="9">The sequence shown here is derived from an EMBL/GenBank/DDBJ whole genome shotgun (WGS) entry which is preliminary data.</text>
</comment>
<dbReference type="InterPro" id="IPR002104">
    <property type="entry name" value="Integrase_catalytic"/>
</dbReference>
<feature type="compositionally biased region" description="Polar residues" evidence="6">
    <location>
        <begin position="374"/>
        <end position="383"/>
    </location>
</feature>
<evidence type="ECO:0000256" key="3">
    <source>
        <dbReference type="ARBA" id="ARBA00023125"/>
    </source>
</evidence>
<dbReference type="Pfam" id="PF14659">
    <property type="entry name" value="Phage_int_SAM_3"/>
    <property type="match status" value="1"/>
</dbReference>
<sequence length="473" mass="53394">MAWVEQTGQASWRVRFRRAAGSVGSVPGFSTRGAAEAYADDMETDQRRRVWIDPAGSRMTLGSWVERWFPVQDVDPRTVDNYESYLRCHVLVRFGVMPLGEITALDIDAWVKESMEAGYATATVASWVKLLSMILNDAVEQRLIPANPVRQRRRRGRRCRTIARERVWASPEQVLRIADQAGVLGGQVARLLVITAAWTGCRWGELAALHRDNLDLDTGRLVVDPEVGSLHESRGRRWLGPPKTPSSARTIALPPFLVRLLRRHLETHPFEFVFTNACGSWLWRSTFDRRVLRPAIDGVRKPGVRVYPVCPGLTFHGLRHSHKTWLIAGGAPEIAQARRLGHHLSNRVVEVYSHVAPEVETRLLADLQRRWNKATRNPYSTGPRQKAPVNTRPRTAPQAQRSRLVSAAPIAAGGRDNETDVAHEQRQRGARYPVGWSDMHQKHPNRDRRAPVEADHSRSLQDKKKPLRPAGTA</sequence>
<dbReference type="OrthoDB" id="4529782at2"/>
<keyword evidence="4" id="KW-0233">DNA recombination</keyword>
<feature type="compositionally biased region" description="Basic and acidic residues" evidence="6">
    <location>
        <begin position="415"/>
        <end position="427"/>
    </location>
</feature>
<dbReference type="InterPro" id="IPR010998">
    <property type="entry name" value="Integrase_recombinase_N"/>
</dbReference>
<feature type="domain" description="Tyr recombinase" evidence="7">
    <location>
        <begin position="164"/>
        <end position="365"/>
    </location>
</feature>
<dbReference type="PROSITE" id="PS51900">
    <property type="entry name" value="CB"/>
    <property type="match status" value="1"/>
</dbReference>
<dbReference type="InterPro" id="IPR011010">
    <property type="entry name" value="DNA_brk_join_enz"/>
</dbReference>
<dbReference type="InterPro" id="IPR013762">
    <property type="entry name" value="Integrase-like_cat_sf"/>
</dbReference>
<dbReference type="GO" id="GO:0015074">
    <property type="term" value="P:DNA integration"/>
    <property type="evidence" value="ECO:0007669"/>
    <property type="project" value="UniProtKB-KW"/>
</dbReference>
<dbReference type="Pfam" id="PF00589">
    <property type="entry name" value="Phage_integrase"/>
    <property type="match status" value="1"/>
</dbReference>
<name>A0A229SB01_9PSEU</name>
<evidence type="ECO:0000256" key="2">
    <source>
        <dbReference type="ARBA" id="ARBA00022908"/>
    </source>
</evidence>
<dbReference type="GO" id="GO:0003677">
    <property type="term" value="F:DNA binding"/>
    <property type="evidence" value="ECO:0007669"/>
    <property type="project" value="UniProtKB-UniRule"/>
</dbReference>
<accession>A0A229SB01</accession>
<evidence type="ECO:0000259" key="8">
    <source>
        <dbReference type="PROSITE" id="PS51900"/>
    </source>
</evidence>
<dbReference type="Proteomes" id="UP000215223">
    <property type="component" value="Unassembled WGS sequence"/>
</dbReference>
<feature type="compositionally biased region" description="Basic and acidic residues" evidence="6">
    <location>
        <begin position="447"/>
        <end position="464"/>
    </location>
</feature>
<dbReference type="PROSITE" id="PS51898">
    <property type="entry name" value="TYR_RECOMBINASE"/>
    <property type="match status" value="1"/>
</dbReference>
<dbReference type="InterPro" id="IPR050090">
    <property type="entry name" value="Tyrosine_recombinase_XerCD"/>
</dbReference>
<dbReference type="AlphaFoldDB" id="A0A229SB01"/>
<feature type="domain" description="Core-binding (CB)" evidence="8">
    <location>
        <begin position="59"/>
        <end position="139"/>
    </location>
</feature>
<proteinExistence type="inferred from homology"/>
<evidence type="ECO:0000259" key="7">
    <source>
        <dbReference type="PROSITE" id="PS51898"/>
    </source>
</evidence>
<comment type="similarity">
    <text evidence="1">Belongs to the 'phage' integrase family.</text>
</comment>
<keyword evidence="3 5" id="KW-0238">DNA-binding</keyword>
<dbReference type="Gene3D" id="1.10.150.130">
    <property type="match status" value="1"/>
</dbReference>
<keyword evidence="10" id="KW-1185">Reference proteome</keyword>
<dbReference type="EMBL" id="NMQT01000051">
    <property type="protein sequence ID" value="OXM56078.1"/>
    <property type="molecule type" value="Genomic_DNA"/>
</dbReference>
<evidence type="ECO:0000313" key="10">
    <source>
        <dbReference type="Proteomes" id="UP000215223"/>
    </source>
</evidence>
<gene>
    <name evidence="9" type="ORF">CFP71_14690</name>
</gene>
<dbReference type="PANTHER" id="PTHR30349">
    <property type="entry name" value="PHAGE INTEGRASE-RELATED"/>
    <property type="match status" value="1"/>
</dbReference>
<dbReference type="CDD" id="cd01189">
    <property type="entry name" value="INT_ICEBs1_C_like"/>
    <property type="match status" value="1"/>
</dbReference>
<dbReference type="Gene3D" id="1.10.443.10">
    <property type="entry name" value="Intergrase catalytic core"/>
    <property type="match status" value="1"/>
</dbReference>
<evidence type="ECO:0000256" key="6">
    <source>
        <dbReference type="SAM" id="MobiDB-lite"/>
    </source>
</evidence>
<evidence type="ECO:0000313" key="9">
    <source>
        <dbReference type="EMBL" id="OXM56078.1"/>
    </source>
</evidence>
<dbReference type="SUPFAM" id="SSF56349">
    <property type="entry name" value="DNA breaking-rejoining enzymes"/>
    <property type="match status" value="1"/>
</dbReference>
<evidence type="ECO:0000256" key="1">
    <source>
        <dbReference type="ARBA" id="ARBA00008857"/>
    </source>
</evidence>
<keyword evidence="2" id="KW-0229">DNA integration</keyword>
<dbReference type="InterPro" id="IPR004107">
    <property type="entry name" value="Integrase_SAM-like_N"/>
</dbReference>
<dbReference type="PANTHER" id="PTHR30349:SF64">
    <property type="entry name" value="PROPHAGE INTEGRASE INTD-RELATED"/>
    <property type="match status" value="1"/>
</dbReference>
<dbReference type="GO" id="GO:0006310">
    <property type="term" value="P:DNA recombination"/>
    <property type="evidence" value="ECO:0007669"/>
    <property type="project" value="UniProtKB-KW"/>
</dbReference>
<reference evidence="9 10" key="1">
    <citation type="submission" date="2017-07" db="EMBL/GenBank/DDBJ databases">
        <title>Amycolatopsis thailandensis Genome sequencing and assembly.</title>
        <authorList>
            <person name="Kaur N."/>
            <person name="Mayilraj S."/>
        </authorList>
    </citation>
    <scope>NUCLEOTIDE SEQUENCE [LARGE SCALE GENOMIC DNA]</scope>
    <source>
        <strain evidence="9 10">JCM 16380</strain>
    </source>
</reference>
<protein>
    <submittedName>
        <fullName evidence="9">Multidrug DMT transporter permease</fullName>
    </submittedName>
</protein>
<evidence type="ECO:0000256" key="5">
    <source>
        <dbReference type="PROSITE-ProRule" id="PRU01248"/>
    </source>
</evidence>
<feature type="region of interest" description="Disordered" evidence="6">
    <location>
        <begin position="374"/>
        <end position="473"/>
    </location>
</feature>
<dbReference type="InterPro" id="IPR044068">
    <property type="entry name" value="CB"/>
</dbReference>
<evidence type="ECO:0000256" key="4">
    <source>
        <dbReference type="ARBA" id="ARBA00023172"/>
    </source>
</evidence>
<organism evidence="9 10">
    <name type="scientific">Amycolatopsis thailandensis</name>
    <dbReference type="NCBI Taxonomy" id="589330"/>
    <lineage>
        <taxon>Bacteria</taxon>
        <taxon>Bacillati</taxon>
        <taxon>Actinomycetota</taxon>
        <taxon>Actinomycetes</taxon>
        <taxon>Pseudonocardiales</taxon>
        <taxon>Pseudonocardiaceae</taxon>
        <taxon>Amycolatopsis</taxon>
    </lineage>
</organism>